<dbReference type="Proteomes" id="UP001501072">
    <property type="component" value="Unassembled WGS sequence"/>
</dbReference>
<evidence type="ECO:0000256" key="1">
    <source>
        <dbReference type="SAM" id="MobiDB-lite"/>
    </source>
</evidence>
<feature type="compositionally biased region" description="Gly residues" evidence="1">
    <location>
        <begin position="61"/>
        <end position="74"/>
    </location>
</feature>
<evidence type="ECO:0000313" key="3">
    <source>
        <dbReference type="Proteomes" id="UP001501072"/>
    </source>
</evidence>
<keyword evidence="3" id="KW-1185">Reference proteome</keyword>
<reference evidence="2 3" key="1">
    <citation type="journal article" date="2019" name="Int. J. Syst. Evol. Microbiol.">
        <title>The Global Catalogue of Microorganisms (GCM) 10K type strain sequencing project: providing services to taxonomists for standard genome sequencing and annotation.</title>
        <authorList>
            <consortium name="The Broad Institute Genomics Platform"/>
            <consortium name="The Broad Institute Genome Sequencing Center for Infectious Disease"/>
            <person name="Wu L."/>
            <person name="Ma J."/>
        </authorList>
    </citation>
    <scope>NUCLEOTIDE SEQUENCE [LARGE SCALE GENOMIC DNA]</scope>
    <source>
        <strain evidence="2 3">JCM 11269</strain>
    </source>
</reference>
<organism evidence="2 3">
    <name type="scientific">Streptomyces thermogriseus</name>
    <dbReference type="NCBI Taxonomy" id="75292"/>
    <lineage>
        <taxon>Bacteria</taxon>
        <taxon>Bacillati</taxon>
        <taxon>Actinomycetota</taxon>
        <taxon>Actinomycetes</taxon>
        <taxon>Kitasatosporales</taxon>
        <taxon>Streptomycetaceae</taxon>
        <taxon>Streptomyces</taxon>
    </lineage>
</organism>
<feature type="compositionally biased region" description="Low complexity" evidence="1">
    <location>
        <begin position="32"/>
        <end position="50"/>
    </location>
</feature>
<gene>
    <name evidence="2" type="ORF">GCM10009564_32560</name>
</gene>
<sequence length="139" mass="13963">MPTEDATALPQPAAPEGQPLLRKLFAPPQRPQPQGDPDAAGFVVMRGAPPALHPPALPRRGPGGDLEVGGGGSGAPSSAGHPRGPQAAPGCQAEPPAAVARGASLAPRHALWSAAPARPRREPPHLGGVCGTPPGKKRR</sequence>
<feature type="compositionally biased region" description="Low complexity" evidence="1">
    <location>
        <begin position="75"/>
        <end position="85"/>
    </location>
</feature>
<evidence type="ECO:0000313" key="2">
    <source>
        <dbReference type="EMBL" id="GAA1011496.1"/>
    </source>
</evidence>
<comment type="caution">
    <text evidence="2">The sequence shown here is derived from an EMBL/GenBank/DDBJ whole genome shotgun (WGS) entry which is preliminary data.</text>
</comment>
<name>A0ABN1T1H4_9ACTN</name>
<dbReference type="EMBL" id="BAAAHU010000032">
    <property type="protein sequence ID" value="GAA1011496.1"/>
    <property type="molecule type" value="Genomic_DNA"/>
</dbReference>
<feature type="region of interest" description="Disordered" evidence="1">
    <location>
        <begin position="1"/>
        <end position="139"/>
    </location>
</feature>
<proteinExistence type="predicted"/>
<accession>A0ABN1T1H4</accession>
<protein>
    <submittedName>
        <fullName evidence="2">Uncharacterized protein</fullName>
    </submittedName>
</protein>